<dbReference type="InterPro" id="IPR028907">
    <property type="entry name" value="Tox-PLDMTX_dom"/>
</dbReference>
<reference evidence="4 5" key="1">
    <citation type="journal article" date="2019" name="bioRxiv">
        <title>Bacteria contribute to plant secondary compound degradation in a generalist herbivore system.</title>
        <authorList>
            <person name="Francoeur C.B."/>
            <person name="Khadempour L."/>
            <person name="Moreira-Soto R.D."/>
            <person name="Gotting K."/>
            <person name="Book A.J."/>
            <person name="Pinto-Tomas A.A."/>
            <person name="Keefover-Ring K."/>
            <person name="Currie C.R."/>
        </authorList>
    </citation>
    <scope>NUCLEOTIDE SEQUENCE [LARGE SCALE GENOMIC DNA]</scope>
    <source>
        <strain evidence="4">Acro-835</strain>
    </source>
</reference>
<dbReference type="Gene3D" id="3.10.670.10">
    <property type="entry name" value="Secreted effector protein ssei"/>
    <property type="match status" value="1"/>
</dbReference>
<keyword evidence="5" id="KW-1185">Reference proteome</keyword>
<gene>
    <name evidence="4" type="ORF">F3J40_10445</name>
</gene>
<protein>
    <recommendedName>
        <fullName evidence="3">Tox-PLDMTX domain-containing protein</fullName>
    </recommendedName>
</protein>
<dbReference type="Proteomes" id="UP001515683">
    <property type="component" value="Unassembled WGS sequence"/>
</dbReference>
<evidence type="ECO:0000313" key="5">
    <source>
        <dbReference type="Proteomes" id="UP001515683"/>
    </source>
</evidence>
<dbReference type="Pfam" id="PF15645">
    <property type="entry name" value="Tox-PLDMTX"/>
    <property type="match status" value="1"/>
</dbReference>
<keyword evidence="1" id="KW-0175">Coiled coil</keyword>
<feature type="coiled-coil region" evidence="1">
    <location>
        <begin position="868"/>
        <end position="895"/>
    </location>
</feature>
<feature type="compositionally biased region" description="Polar residues" evidence="2">
    <location>
        <begin position="10"/>
        <end position="19"/>
    </location>
</feature>
<evidence type="ECO:0000256" key="2">
    <source>
        <dbReference type="SAM" id="MobiDB-lite"/>
    </source>
</evidence>
<dbReference type="EMBL" id="VWXF01000003">
    <property type="protein sequence ID" value="NIF22016.1"/>
    <property type="molecule type" value="Genomic_DNA"/>
</dbReference>
<evidence type="ECO:0000256" key="1">
    <source>
        <dbReference type="SAM" id="Coils"/>
    </source>
</evidence>
<name>A0ABX0RCI3_9GAMM</name>
<feature type="region of interest" description="Disordered" evidence="2">
    <location>
        <begin position="1"/>
        <end position="38"/>
    </location>
</feature>
<feature type="region of interest" description="Disordered" evidence="2">
    <location>
        <begin position="147"/>
        <end position="172"/>
    </location>
</feature>
<evidence type="ECO:0000259" key="3">
    <source>
        <dbReference type="Pfam" id="PF15645"/>
    </source>
</evidence>
<feature type="compositionally biased region" description="Basic and acidic residues" evidence="2">
    <location>
        <begin position="20"/>
        <end position="32"/>
    </location>
</feature>
<sequence>MSLMDVSGVSRYNSDISSASDKDQAIKTRGDKGSATSSSVINAGPVDADIGRHIVEGLEAQLPEFIEFSLLGKNRNYLQVNSLRQLQGDIQQSIESLVGDKGSLPESILDNLSSLRNGKDKNSVFNYFGTFIEEYIHFRQRNYDGNTSGQKILSDRNRKQQGLATDKDKHKQQTDLLASRLSGYLAQTFTLLRLARETDLSPWRETENRAREDLIKQLLLTKFHALNLRGQMTEDSLSGESLTGRKLNSLIHAATWKERRARQQGLATTAGVSDRAEPGGSDVLGALLEDEPADPSGGLSAASIAGELPLLLQGIELTRKAAVKLQKNRAGASLSGRDLEFLSYISGSCEKLAPLITELHTTVENALPAGDLLKDSPKKKRAEKVQGFLTSAGQAITTHAPFILRPFEKMAWRVERVLTAQLTKKTDPLRDALGRHTLTAEEKSVVLQAGGIVKDLLQQAMANINRIHRAAQPLLEARQHQTALEDLLAAGDGSLLDSALRHKQSFWQTTVAKEQTELESFIEKTAVLSRGGGHDNLKRLIREVLSTDAQSQLSADTLKELSAGLTGYLVYLVSLEKQAAALPARLAGPAEENLSLSAIFTPWLRELEAARSLLNAQISQLAGREPASFSRSGMLAKGIAVWHQERKAQWLQNQPAEGQEERGKQYDAAFQTLIKNYLPLLAKQHDRQGDVLLQRIKTEMVNAEVGTTLYPTTMAEMLHTQKGMAGVLQNSAIRSLVRLGISAIFGSVGVLPSLAALPLRIVVRSLLTGAQLAYVSRKGAAGVRLGEGSTRLEARQYRQTAVSQGVAKTAFGLVKPVREAAGLVSLLYEIYQGDAKGAAGRVARELPAELAISSVTGTIKAVVLAHIARQSAEENEQTREALQRLSEEISATDDATDADPIGTMADGGEEVAITLEAIANNPGGPAGSQPLAATLLKRNRARRAAGEPPLRLDREQILLFNTENFASFIRDAASSDLQEQEDVRSTVTSGLTENEQRLAVHRGVSENSPHKTARNGWRPLTSIDQSDFDLHPGECIEYSFNFIRNGQKTTKRGRVRIPADQRTNLKWHTYFSQQLNHIIFDDPDLLGVFDVQFKDYGKRGNSNLSYLDRDSHYNAVYVSEASHTSGHLFTWNIATEPVGQGDVQSGVWDRTTMPVHAGMQREDKAASFEGWQPLTSLSMSDYDLPTATKIEYAFSYEVMENGQSESMFLDGSIKLHTGKNRDWHRELGVELNKIIRSCPGLSGLFEVDTLKYSLWSGYDWGRVQSSHYNNMYVKVGVRGATNHQFLWRIEPKAGQLTSQPIESHSLQESSDQDNLLAATDTAEAWEEPLKTFITELLVTHPERESTATSPLGKLIQSETESFRLFLKKYPRLASLLGIEANERNEARLLAASRQWYKMLSGPQQDKFDFAVAFFWKLETDAGFREQIVSQMKEPAPAQSSFLRSVVHQFENAVADVIKTRTENEDATYHSSMRSYNELNKERSDLNLAINYKVTSSQDMLVDLATSTDDTDDTKDAIARRDRLKVERESERQKQRTENGFLSKYAFLRKKEESQAPAGDLDEAVTAPVISPSLISSSDTVDNWIVESANKLALNINKGDLDKIVTITWRNAYTSTGEEYKSGSEPMTLRDVLLGEFARKSDTTPLGIHIFQIQYSMEANPDIAAYLNRNQGSRGDMIGSLAIADDVQAKAIREFDQLTRKPGVAAAFKKAAIGSVMSTIVREAGTLAGQDPVFEEIIMHYLSQADSEGSNLQAVTFEGKTVPGLVAIGQGDFRVIFSLHTGTMFFYNARVSDSNLTALIREHVAEVDRGGVTDDEVLPWYSNSFTTIQGIQTRSHLNPTMVGFSPQGTAFTAPEGATYTNVMVANFNRVKSDLNGLIYTKEESRLKQASDRREIGLGVLKFTLGAIAMMATAPEDLILLAGLTALADYELMKEEQEAATHADRSADRMKAENAARSMKYNMYFDAITGGLLPFARDYGSVGEFAEAAEKSAAPGSWSKPVDFSKYTARDASYLDLRNQVADENGVYAVSQPGAVGRQYFIQEDGRFYRVKFDDHLGRKQGTMRLVDENRNVNTGYHEPIRRNAGGAGWEFHNDTGLPGGVGGWGSARIPLGDNNGQPIRGSLGNRLFGEDNPLSAPRTDLAADGTWPGERGTMGDGDESQAMDSWVSADLDPGATSSSGYSSERNSPTSGASPTNTRAVSPGDNVAVTEVPVFPGREPIIPVASRADLSDAETAVTESTKALLPSELGSHYNTFLMSPRDNCAEAAKDIAPILRRAGYSDVEIHELGFWLDARTGREAIPTNHYVVMAKKDGVDIVVDLTAGQFEKYGFTGPIISTKNNWLYRWQQALKEKPRTLVKMVRVEGGVGTSPFAIDINNSFDWQTEVPNATLLQSPAWYKPGG</sequence>
<dbReference type="RefSeq" id="WP_167014334.1">
    <property type="nucleotide sequence ID" value="NZ_VWXF01000003.1"/>
</dbReference>
<proteinExistence type="predicted"/>
<organism evidence="4 5">
    <name type="scientific">Candidatus Pantoea multigeneris</name>
    <dbReference type="NCBI Taxonomy" id="2608357"/>
    <lineage>
        <taxon>Bacteria</taxon>
        <taxon>Pseudomonadati</taxon>
        <taxon>Pseudomonadota</taxon>
        <taxon>Gammaproteobacteria</taxon>
        <taxon>Enterobacterales</taxon>
        <taxon>Erwiniaceae</taxon>
        <taxon>Pantoea</taxon>
    </lineage>
</organism>
<feature type="domain" description="Tox-PLDMTX" evidence="3">
    <location>
        <begin position="2258"/>
        <end position="2396"/>
    </location>
</feature>
<feature type="compositionally biased region" description="Polar residues" evidence="2">
    <location>
        <begin position="2174"/>
        <end position="2198"/>
    </location>
</feature>
<evidence type="ECO:0000313" key="4">
    <source>
        <dbReference type="EMBL" id="NIF22016.1"/>
    </source>
</evidence>
<comment type="caution">
    <text evidence="4">The sequence shown here is derived from an EMBL/GenBank/DDBJ whole genome shotgun (WGS) entry which is preliminary data.</text>
</comment>
<feature type="region of interest" description="Disordered" evidence="2">
    <location>
        <begin position="2111"/>
        <end position="2203"/>
    </location>
</feature>
<accession>A0ABX0RCI3</accession>